<name>A0A8H9M323_9PSEU</name>
<sequence>MTGPVITPLAVPSAAARAKIPIQIAGRRVLPLPTLPAPRTNDVVYGLSRLDCRGRIADRAVVAALGWRPGTLLGVEHLWHMHEFDDRIPLGRHREWENAFGLPRWIPVPPLGPVLKAR</sequence>
<comment type="caution">
    <text evidence="1">The sequence shown here is derived from an EMBL/GenBank/DDBJ whole genome shotgun (WGS) entry which is preliminary data.</text>
</comment>
<proteinExistence type="predicted"/>
<accession>A0A8H9M323</accession>
<dbReference type="AlphaFoldDB" id="A0A8H9M323"/>
<protein>
    <submittedName>
        <fullName evidence="1">Uncharacterized protein</fullName>
    </submittedName>
</protein>
<reference evidence="1" key="2">
    <citation type="submission" date="2020-09" db="EMBL/GenBank/DDBJ databases">
        <authorList>
            <person name="Sun Q."/>
            <person name="Zhou Y."/>
        </authorList>
    </citation>
    <scope>NUCLEOTIDE SEQUENCE</scope>
    <source>
        <strain evidence="1">CGMCC 4.7679</strain>
    </source>
</reference>
<dbReference type="EMBL" id="BNAV01000001">
    <property type="protein sequence ID" value="GHF35442.1"/>
    <property type="molecule type" value="Genomic_DNA"/>
</dbReference>
<gene>
    <name evidence="1" type="ORF">GCM10017566_05300</name>
</gene>
<dbReference type="Proteomes" id="UP000658656">
    <property type="component" value="Unassembled WGS sequence"/>
</dbReference>
<evidence type="ECO:0000313" key="1">
    <source>
        <dbReference type="EMBL" id="GHF35442.1"/>
    </source>
</evidence>
<evidence type="ECO:0000313" key="2">
    <source>
        <dbReference type="Proteomes" id="UP000658656"/>
    </source>
</evidence>
<reference evidence="1" key="1">
    <citation type="journal article" date="2014" name="Int. J. Syst. Evol. Microbiol.">
        <title>Complete genome sequence of Corynebacterium casei LMG S-19264T (=DSM 44701T), isolated from a smear-ripened cheese.</title>
        <authorList>
            <consortium name="US DOE Joint Genome Institute (JGI-PGF)"/>
            <person name="Walter F."/>
            <person name="Albersmeier A."/>
            <person name="Kalinowski J."/>
            <person name="Ruckert C."/>
        </authorList>
    </citation>
    <scope>NUCLEOTIDE SEQUENCE</scope>
    <source>
        <strain evidence="1">CGMCC 4.7679</strain>
    </source>
</reference>
<keyword evidence="2" id="KW-1185">Reference proteome</keyword>
<organism evidence="1 2">
    <name type="scientific">Amycolatopsis bartoniae</name>
    <dbReference type="NCBI Taxonomy" id="941986"/>
    <lineage>
        <taxon>Bacteria</taxon>
        <taxon>Bacillati</taxon>
        <taxon>Actinomycetota</taxon>
        <taxon>Actinomycetes</taxon>
        <taxon>Pseudonocardiales</taxon>
        <taxon>Pseudonocardiaceae</taxon>
        <taxon>Amycolatopsis</taxon>
    </lineage>
</organism>